<feature type="non-terminal residue" evidence="1">
    <location>
        <position position="1"/>
    </location>
</feature>
<keyword evidence="2" id="KW-1185">Reference proteome</keyword>
<comment type="caution">
    <text evidence="1">The sequence shown here is derived from an EMBL/GenBank/DDBJ whole genome shotgun (WGS) entry which is preliminary data.</text>
</comment>
<proteinExistence type="predicted"/>
<evidence type="ECO:0000313" key="1">
    <source>
        <dbReference type="EMBL" id="CAG8833190.1"/>
    </source>
</evidence>
<accession>A0ABN7WJL2</accession>
<organism evidence="1 2">
    <name type="scientific">Gigaspora margarita</name>
    <dbReference type="NCBI Taxonomy" id="4874"/>
    <lineage>
        <taxon>Eukaryota</taxon>
        <taxon>Fungi</taxon>
        <taxon>Fungi incertae sedis</taxon>
        <taxon>Mucoromycota</taxon>
        <taxon>Glomeromycotina</taxon>
        <taxon>Glomeromycetes</taxon>
        <taxon>Diversisporales</taxon>
        <taxon>Gigasporaceae</taxon>
        <taxon>Gigaspora</taxon>
    </lineage>
</organism>
<dbReference type="Proteomes" id="UP000789901">
    <property type="component" value="Unassembled WGS sequence"/>
</dbReference>
<reference evidence="1 2" key="1">
    <citation type="submission" date="2021-06" db="EMBL/GenBank/DDBJ databases">
        <authorList>
            <person name="Kallberg Y."/>
            <person name="Tangrot J."/>
            <person name="Rosling A."/>
        </authorList>
    </citation>
    <scope>NUCLEOTIDE SEQUENCE [LARGE SCALE GENOMIC DNA]</scope>
    <source>
        <strain evidence="1 2">120-4 pot B 10/14</strain>
    </source>
</reference>
<name>A0ABN7WJL2_GIGMA</name>
<dbReference type="EMBL" id="CAJVQB010046863">
    <property type="protein sequence ID" value="CAG8833190.1"/>
    <property type="molecule type" value="Genomic_DNA"/>
</dbReference>
<evidence type="ECO:0000313" key="2">
    <source>
        <dbReference type="Proteomes" id="UP000789901"/>
    </source>
</evidence>
<sequence length="88" mass="10063">IANLGIGALEDTVDLIFMSDEELKISIPSESNDHDRIKIYKESIDYIGNTYVVTYSKEHKSILGWSIDNIENDGHGQQQPDEFYELDK</sequence>
<gene>
    <name evidence="1" type="ORF">GMARGA_LOCUS31427</name>
</gene>
<protein>
    <submittedName>
        <fullName evidence="1">46547_t:CDS:1</fullName>
    </submittedName>
</protein>